<feature type="transmembrane region" description="Helical" evidence="6">
    <location>
        <begin position="63"/>
        <end position="85"/>
    </location>
</feature>
<dbReference type="InterPro" id="IPR051204">
    <property type="entry name" value="ABC_transp_perm/SBD"/>
</dbReference>
<dbReference type="Pfam" id="PF00528">
    <property type="entry name" value="BPD_transp_1"/>
    <property type="match status" value="1"/>
</dbReference>
<feature type="region of interest" description="Disordered" evidence="7">
    <location>
        <begin position="225"/>
        <end position="265"/>
    </location>
</feature>
<evidence type="ECO:0000256" key="6">
    <source>
        <dbReference type="RuleBase" id="RU363032"/>
    </source>
</evidence>
<keyword evidence="4 6" id="KW-1133">Transmembrane helix</keyword>
<keyword evidence="2 6" id="KW-0813">Transport</keyword>
<evidence type="ECO:0000256" key="1">
    <source>
        <dbReference type="ARBA" id="ARBA00004141"/>
    </source>
</evidence>
<dbReference type="SUPFAM" id="SSF161098">
    <property type="entry name" value="MetI-like"/>
    <property type="match status" value="1"/>
</dbReference>
<feature type="transmembrane region" description="Helical" evidence="6">
    <location>
        <begin position="91"/>
        <end position="110"/>
    </location>
</feature>
<feature type="compositionally biased region" description="Low complexity" evidence="7">
    <location>
        <begin position="248"/>
        <end position="265"/>
    </location>
</feature>
<dbReference type="PANTHER" id="PTHR30177">
    <property type="entry name" value="GLYCINE BETAINE/L-PROLINE TRANSPORT SYSTEM PERMEASE PROTEIN PROW"/>
    <property type="match status" value="1"/>
</dbReference>
<evidence type="ECO:0000256" key="7">
    <source>
        <dbReference type="SAM" id="MobiDB-lite"/>
    </source>
</evidence>
<accession>A0ABS9PY59</accession>
<gene>
    <name evidence="9" type="ORF">MHL29_01490</name>
</gene>
<feature type="domain" description="ABC transmembrane type-1" evidence="8">
    <location>
        <begin position="25"/>
        <end position="211"/>
    </location>
</feature>
<dbReference type="InterPro" id="IPR035906">
    <property type="entry name" value="MetI-like_sf"/>
</dbReference>
<evidence type="ECO:0000256" key="3">
    <source>
        <dbReference type="ARBA" id="ARBA00022692"/>
    </source>
</evidence>
<keyword evidence="3 6" id="KW-0812">Transmembrane</keyword>
<evidence type="ECO:0000256" key="4">
    <source>
        <dbReference type="ARBA" id="ARBA00022989"/>
    </source>
</evidence>
<proteinExistence type="inferred from homology"/>
<protein>
    <submittedName>
        <fullName evidence="9">ABC transporter permease</fullName>
    </submittedName>
</protein>
<dbReference type="PROSITE" id="PS50928">
    <property type="entry name" value="ABC_TM1"/>
    <property type="match status" value="1"/>
</dbReference>
<evidence type="ECO:0000256" key="5">
    <source>
        <dbReference type="ARBA" id="ARBA00023136"/>
    </source>
</evidence>
<feature type="transmembrane region" description="Helical" evidence="6">
    <location>
        <begin position="29"/>
        <end position="51"/>
    </location>
</feature>
<dbReference type="Gene3D" id="1.10.3720.10">
    <property type="entry name" value="MetI-like"/>
    <property type="match status" value="1"/>
</dbReference>
<comment type="caution">
    <text evidence="9">The sequence shown here is derived from an EMBL/GenBank/DDBJ whole genome shotgun (WGS) entry which is preliminary data.</text>
</comment>
<dbReference type="CDD" id="cd06261">
    <property type="entry name" value="TM_PBP2"/>
    <property type="match status" value="1"/>
</dbReference>
<comment type="similarity">
    <text evidence="6">Belongs to the binding-protein-dependent transport system permease family.</text>
</comment>
<feature type="transmembrane region" description="Helical" evidence="6">
    <location>
        <begin position="194"/>
        <end position="214"/>
    </location>
</feature>
<keyword evidence="10" id="KW-1185">Reference proteome</keyword>
<comment type="subcellular location">
    <subcellularLocation>
        <location evidence="6">Cell membrane</location>
        <topology evidence="6">Multi-pass membrane protein</topology>
    </subcellularLocation>
    <subcellularLocation>
        <location evidence="1">Membrane</location>
        <topology evidence="1">Multi-pass membrane protein</topology>
    </subcellularLocation>
</comment>
<keyword evidence="5 6" id="KW-0472">Membrane</keyword>
<evidence type="ECO:0000259" key="8">
    <source>
        <dbReference type="PROSITE" id="PS50928"/>
    </source>
</evidence>
<dbReference type="EMBL" id="JAKRCV010000002">
    <property type="protein sequence ID" value="MCG7320568.1"/>
    <property type="molecule type" value="Genomic_DNA"/>
</dbReference>
<sequence>MISSLLGWLSDPTHWSGPEGIPTRIVEHLAYTALTVLLAALIAIPLGLWIGHTGKGKVAVVNLLNGARSIPTLGLLFLAIILLGPRLQGDAAFLVPVVLVLVVLAIPPILASTYSGVEQVDPAARDAAKGMGMTGAQVLRQVEVPCAMPLIMSGLRSATMQVIATATIAATVSIGGLGRYLIDGQAARDYAQMAGGGILVALLALAVDLVLTLVQRLVVSRGLTGATTSRRDRAGRGGIRPSDPSEGTTSDATPTTTDRTTAPAA</sequence>
<dbReference type="Proteomes" id="UP001521931">
    <property type="component" value="Unassembled WGS sequence"/>
</dbReference>
<dbReference type="InterPro" id="IPR000515">
    <property type="entry name" value="MetI-like"/>
</dbReference>
<evidence type="ECO:0000256" key="2">
    <source>
        <dbReference type="ARBA" id="ARBA00022448"/>
    </source>
</evidence>
<reference evidence="9 10" key="1">
    <citation type="submission" date="2022-02" db="EMBL/GenBank/DDBJ databases">
        <title>Uncovering new skin microbiome diversity through culturing and metagenomics.</title>
        <authorList>
            <person name="Conlan S."/>
            <person name="Deming C."/>
            <person name="Nisc Comparative Sequencing Program N."/>
            <person name="Segre J.A."/>
        </authorList>
    </citation>
    <scope>NUCLEOTIDE SEQUENCE [LARGE SCALE GENOMIC DNA]</scope>
    <source>
        <strain evidence="9 10">ACRQZ</strain>
    </source>
</reference>
<organism evidence="9 10">
    <name type="scientific">Arsenicicoccus bolidensis</name>
    <dbReference type="NCBI Taxonomy" id="229480"/>
    <lineage>
        <taxon>Bacteria</taxon>
        <taxon>Bacillati</taxon>
        <taxon>Actinomycetota</taxon>
        <taxon>Actinomycetes</taxon>
        <taxon>Micrococcales</taxon>
        <taxon>Intrasporangiaceae</taxon>
        <taxon>Arsenicicoccus</taxon>
    </lineage>
</organism>
<name>A0ABS9PY59_9MICO</name>
<evidence type="ECO:0000313" key="10">
    <source>
        <dbReference type="Proteomes" id="UP001521931"/>
    </source>
</evidence>
<dbReference type="PANTHER" id="PTHR30177:SF33">
    <property type="entry name" value="POSSIBLE OSMOPROTECTANT (GLYCINE BETAINE_CARNITINE_CHOLINE_L-PROLINE) TRANSPORT INTEGRAL MEMBRANE PROTEIN ABC TRANSPORTER PROZ"/>
    <property type="match status" value="1"/>
</dbReference>
<dbReference type="RefSeq" id="WP_019285294.1">
    <property type="nucleotide sequence ID" value="NZ_DAMCTM010000003.1"/>
</dbReference>
<evidence type="ECO:0000313" key="9">
    <source>
        <dbReference type="EMBL" id="MCG7320568.1"/>
    </source>
</evidence>
<feature type="transmembrane region" description="Helical" evidence="6">
    <location>
        <begin position="162"/>
        <end position="182"/>
    </location>
</feature>